<dbReference type="PANTHER" id="PTHR45953:SF1">
    <property type="entry name" value="IDURONATE 2-SULFATASE"/>
    <property type="match status" value="1"/>
</dbReference>
<comment type="cofactor">
    <cofactor evidence="1">
        <name>Ca(2+)</name>
        <dbReference type="ChEBI" id="CHEBI:29108"/>
    </cofactor>
</comment>
<dbReference type="AlphaFoldDB" id="A0A399CWV9"/>
<name>A0A399CWV9_9BACT</name>
<keyword evidence="9" id="KW-1185">Reference proteome</keyword>
<keyword evidence="3" id="KW-0479">Metal-binding</keyword>
<evidence type="ECO:0000256" key="5">
    <source>
        <dbReference type="ARBA" id="ARBA00022801"/>
    </source>
</evidence>
<reference evidence="8 9" key="1">
    <citation type="journal article" date="2015" name="Int. J. Syst. Evol. Microbiol.">
        <title>Mariniphaga sediminis sp. nov., isolated from coastal sediment.</title>
        <authorList>
            <person name="Wang F.Q."/>
            <person name="Shen Q.Y."/>
            <person name="Chen G.J."/>
            <person name="Du Z.J."/>
        </authorList>
    </citation>
    <scope>NUCLEOTIDE SEQUENCE [LARGE SCALE GENOMIC DNA]</scope>
    <source>
        <strain evidence="8 9">SY21</strain>
    </source>
</reference>
<proteinExistence type="inferred from homology"/>
<dbReference type="PANTHER" id="PTHR45953">
    <property type="entry name" value="IDURONATE 2-SULFATASE"/>
    <property type="match status" value="1"/>
</dbReference>
<evidence type="ECO:0000313" key="9">
    <source>
        <dbReference type="Proteomes" id="UP000266441"/>
    </source>
</evidence>
<dbReference type="InterPro" id="IPR024607">
    <property type="entry name" value="Sulfatase_CS"/>
</dbReference>
<dbReference type="InterPro" id="IPR000917">
    <property type="entry name" value="Sulfatase_N"/>
</dbReference>
<dbReference type="InterPro" id="IPR035874">
    <property type="entry name" value="IDS"/>
</dbReference>
<evidence type="ECO:0000256" key="4">
    <source>
        <dbReference type="ARBA" id="ARBA00022729"/>
    </source>
</evidence>
<evidence type="ECO:0000256" key="1">
    <source>
        <dbReference type="ARBA" id="ARBA00001913"/>
    </source>
</evidence>
<dbReference type="InterPro" id="IPR017850">
    <property type="entry name" value="Alkaline_phosphatase_core_sf"/>
</dbReference>
<protein>
    <recommendedName>
        <fullName evidence="7">Sulfatase N-terminal domain-containing protein</fullName>
    </recommendedName>
</protein>
<evidence type="ECO:0000313" key="8">
    <source>
        <dbReference type="EMBL" id="RIH63949.1"/>
    </source>
</evidence>
<organism evidence="8 9">
    <name type="scientific">Mariniphaga sediminis</name>
    <dbReference type="NCBI Taxonomy" id="1628158"/>
    <lineage>
        <taxon>Bacteria</taxon>
        <taxon>Pseudomonadati</taxon>
        <taxon>Bacteroidota</taxon>
        <taxon>Bacteroidia</taxon>
        <taxon>Marinilabiliales</taxon>
        <taxon>Prolixibacteraceae</taxon>
        <taxon>Mariniphaga</taxon>
    </lineage>
</organism>
<dbReference type="GO" id="GO:0004423">
    <property type="term" value="F:iduronate-2-sulfatase activity"/>
    <property type="evidence" value="ECO:0007669"/>
    <property type="project" value="InterPro"/>
</dbReference>
<evidence type="ECO:0000256" key="2">
    <source>
        <dbReference type="ARBA" id="ARBA00008779"/>
    </source>
</evidence>
<evidence type="ECO:0000256" key="6">
    <source>
        <dbReference type="ARBA" id="ARBA00022837"/>
    </source>
</evidence>
<comment type="similarity">
    <text evidence="2">Belongs to the sulfatase family.</text>
</comment>
<dbReference type="CDD" id="cd16030">
    <property type="entry name" value="iduronate-2-sulfatase"/>
    <property type="match status" value="1"/>
</dbReference>
<dbReference type="PROSITE" id="PS51257">
    <property type="entry name" value="PROKAR_LIPOPROTEIN"/>
    <property type="match status" value="1"/>
</dbReference>
<gene>
    <name evidence="8" type="ORF">D1164_17575</name>
</gene>
<dbReference type="Proteomes" id="UP000266441">
    <property type="component" value="Unassembled WGS sequence"/>
</dbReference>
<accession>A0A399CWV9</accession>
<keyword evidence="4" id="KW-0732">Signal</keyword>
<evidence type="ECO:0000259" key="7">
    <source>
        <dbReference type="Pfam" id="PF00884"/>
    </source>
</evidence>
<comment type="caution">
    <text evidence="8">The sequence shown here is derived from an EMBL/GenBank/DDBJ whole genome shotgun (WGS) entry which is preliminary data.</text>
</comment>
<keyword evidence="5" id="KW-0378">Hydrolase</keyword>
<dbReference type="GO" id="GO:0005737">
    <property type="term" value="C:cytoplasm"/>
    <property type="evidence" value="ECO:0007669"/>
    <property type="project" value="TreeGrafter"/>
</dbReference>
<dbReference type="Gene3D" id="3.40.720.10">
    <property type="entry name" value="Alkaline Phosphatase, subunit A"/>
    <property type="match status" value="1"/>
</dbReference>
<dbReference type="OrthoDB" id="9763552at2"/>
<dbReference type="RefSeq" id="WP_119351204.1">
    <property type="nucleotide sequence ID" value="NZ_QWET01000015.1"/>
</dbReference>
<dbReference type="PROSITE" id="PS00149">
    <property type="entry name" value="SULFATASE_2"/>
    <property type="match status" value="1"/>
</dbReference>
<dbReference type="EMBL" id="QWET01000015">
    <property type="protein sequence ID" value="RIH63949.1"/>
    <property type="molecule type" value="Genomic_DNA"/>
</dbReference>
<sequence>MMKRILPLLIPLQFIFFGCQTSSPVFPKPNVLFIAVDDLNDWTGAMGGNNQAITPNLDRLNSQGVLFTNAHSSMPVCVASRNSLMSGLHPTTTGWYTGVGEKQAMVNSYHEVMQGKKMLPEYFKDNGYKTFCAGKVFHSGATDYPFLLDSLWDDVAPGYEDKITGKFLERGEGYGGLFFYPFPKNGSQLKRHYGDKLGAGHSLCGGPLDEEDIPGGKMYDELIADYAVEKLNENHDEPFFLSVGFVRPHVPFTAPQKYFDLYDKAQIKIPEVPEDEMSDIPLMGKSIAYGSTNFGDHQAVLGVGEDYWRHLVYSYLACVSFVDDQIGRVLKTLESSQYARNTIIVLWSDHGQNLGEKKHWRKMCLWEESTRVPLCIVVPGNEANGQNCDEPVSLLDIYPTLASLCHLPVPEHLEGQNLQPLIESPESEWPHVVLSSWMYKNYSVRNKDYRYILYRDGTEELYNHKEDPGEHINLAGNDAYKKIKARLKRAIPENPALPAGSENWKGDKLDDRIRLWQAQDSIPVWLR</sequence>
<keyword evidence="6" id="KW-0106">Calcium</keyword>
<feature type="domain" description="Sulfatase N-terminal" evidence="7">
    <location>
        <begin position="29"/>
        <end position="404"/>
    </location>
</feature>
<dbReference type="GO" id="GO:0046872">
    <property type="term" value="F:metal ion binding"/>
    <property type="evidence" value="ECO:0007669"/>
    <property type="project" value="UniProtKB-KW"/>
</dbReference>
<dbReference type="Pfam" id="PF00884">
    <property type="entry name" value="Sulfatase"/>
    <property type="match status" value="1"/>
</dbReference>
<dbReference type="SUPFAM" id="SSF53649">
    <property type="entry name" value="Alkaline phosphatase-like"/>
    <property type="match status" value="1"/>
</dbReference>
<evidence type="ECO:0000256" key="3">
    <source>
        <dbReference type="ARBA" id="ARBA00022723"/>
    </source>
</evidence>